<organism evidence="2 3">
    <name type="scientific">Fusarium beomiforme</name>
    <dbReference type="NCBI Taxonomy" id="44412"/>
    <lineage>
        <taxon>Eukaryota</taxon>
        <taxon>Fungi</taxon>
        <taxon>Dikarya</taxon>
        <taxon>Ascomycota</taxon>
        <taxon>Pezizomycotina</taxon>
        <taxon>Sordariomycetes</taxon>
        <taxon>Hypocreomycetidae</taxon>
        <taxon>Hypocreales</taxon>
        <taxon>Nectriaceae</taxon>
        <taxon>Fusarium</taxon>
        <taxon>Fusarium burgessii species complex</taxon>
    </lineage>
</organism>
<dbReference type="EMBL" id="PVQB02000560">
    <property type="protein sequence ID" value="KAF4335437.1"/>
    <property type="molecule type" value="Genomic_DNA"/>
</dbReference>
<evidence type="ECO:0000313" key="2">
    <source>
        <dbReference type="EMBL" id="KAF4335437.1"/>
    </source>
</evidence>
<reference evidence="2" key="2">
    <citation type="submission" date="2020-02" db="EMBL/GenBank/DDBJ databases">
        <title>Identification and distribution of gene clusters putatively required for synthesis of sphingolipid metabolism inhibitors in phylogenetically diverse species of the filamentous fungus Fusarium.</title>
        <authorList>
            <person name="Kim H.-S."/>
            <person name="Busman M."/>
            <person name="Brown D.W."/>
            <person name="Divon H."/>
            <person name="Uhlig S."/>
            <person name="Proctor R.H."/>
        </authorList>
    </citation>
    <scope>NUCLEOTIDE SEQUENCE</scope>
    <source>
        <strain evidence="2">NRRL 25174</strain>
    </source>
</reference>
<evidence type="ECO:0000256" key="1">
    <source>
        <dbReference type="SAM" id="Phobius"/>
    </source>
</evidence>
<keyword evidence="1" id="KW-0472">Membrane</keyword>
<name>A0A9P5ACJ7_9HYPO</name>
<keyword evidence="1" id="KW-1133">Transmembrane helix</keyword>
<keyword evidence="1" id="KW-0812">Transmembrane</keyword>
<comment type="caution">
    <text evidence="2">The sequence shown here is derived from an EMBL/GenBank/DDBJ whole genome shotgun (WGS) entry which is preliminary data.</text>
</comment>
<reference evidence="2" key="1">
    <citation type="journal article" date="2017" name="Mycologia">
        <title>Fusarium algeriense, sp. nov., a novel toxigenic crown rot pathogen of durum wheat from Algeria is nested in the Fusarium burgessii species complex.</title>
        <authorList>
            <person name="Laraba I."/>
            <person name="Keddad A."/>
            <person name="Boureghda H."/>
            <person name="Abdallah N."/>
            <person name="Vaughan M.M."/>
            <person name="Proctor R.H."/>
            <person name="Busman M."/>
            <person name="O'Donnell K."/>
        </authorList>
    </citation>
    <scope>NUCLEOTIDE SEQUENCE</scope>
    <source>
        <strain evidence="2">NRRL 25174</strain>
    </source>
</reference>
<dbReference type="OrthoDB" id="5096216at2759"/>
<proteinExistence type="predicted"/>
<protein>
    <submittedName>
        <fullName evidence="2">Uncharacterized protein</fullName>
    </submittedName>
</protein>
<sequence>MFPPTLESPDLSNVDTAMKFSAIALLTFVSSSLAAAIERRTYAEVLYTCPVDRRETIPVTAKQMAAGYSYACIHTFKCEHSVAPILANNEWVGSCLNCPDTIPQAFDGCILVVQ</sequence>
<feature type="transmembrane region" description="Helical" evidence="1">
    <location>
        <begin position="20"/>
        <end position="37"/>
    </location>
</feature>
<gene>
    <name evidence="2" type="ORF">FBEOM_10725</name>
</gene>
<accession>A0A9P5ACJ7</accession>
<dbReference type="Proteomes" id="UP000730481">
    <property type="component" value="Unassembled WGS sequence"/>
</dbReference>
<dbReference type="AlphaFoldDB" id="A0A9P5ACJ7"/>
<keyword evidence="3" id="KW-1185">Reference proteome</keyword>
<evidence type="ECO:0000313" key="3">
    <source>
        <dbReference type="Proteomes" id="UP000730481"/>
    </source>
</evidence>